<dbReference type="PANTHER" id="PTHR18964">
    <property type="entry name" value="ROK (REPRESSOR, ORF, KINASE) FAMILY"/>
    <property type="match status" value="1"/>
</dbReference>
<dbReference type="Proteomes" id="UP000606889">
    <property type="component" value="Unassembled WGS sequence"/>
</dbReference>
<dbReference type="PANTHER" id="PTHR18964:SF149">
    <property type="entry name" value="BIFUNCTIONAL UDP-N-ACETYLGLUCOSAMINE 2-EPIMERASE_N-ACETYLMANNOSAMINE KINASE"/>
    <property type="match status" value="1"/>
</dbReference>
<comment type="function">
    <text evidence="1">Transcriptional repressor of xylose-utilizing enzymes.</text>
</comment>
<protein>
    <submittedName>
        <fullName evidence="4">ROK family transcriptional regulator</fullName>
    </submittedName>
</protein>
<comment type="similarity">
    <text evidence="2">Belongs to the ROK (NagC/XylR) family.</text>
</comment>
<dbReference type="Pfam" id="PF00480">
    <property type="entry name" value="ROK"/>
    <property type="match status" value="1"/>
</dbReference>
<dbReference type="InterPro" id="IPR036388">
    <property type="entry name" value="WH-like_DNA-bd_sf"/>
</dbReference>
<evidence type="ECO:0000256" key="1">
    <source>
        <dbReference type="ARBA" id="ARBA00002486"/>
    </source>
</evidence>
<dbReference type="InterPro" id="IPR043129">
    <property type="entry name" value="ATPase_NBD"/>
</dbReference>
<dbReference type="InterPro" id="IPR036390">
    <property type="entry name" value="WH_DNA-bd_sf"/>
</dbReference>
<dbReference type="InterPro" id="IPR011991">
    <property type="entry name" value="ArsR-like_HTH"/>
</dbReference>
<proteinExistence type="inferred from homology"/>
<gene>
    <name evidence="4" type="ORF">H8S18_06310</name>
</gene>
<evidence type="ECO:0000256" key="3">
    <source>
        <dbReference type="ARBA" id="ARBA00022629"/>
    </source>
</evidence>
<keyword evidence="3" id="KW-0119">Carbohydrate metabolism</keyword>
<accession>A0ABR7EFP8</accession>
<dbReference type="CDD" id="cd00090">
    <property type="entry name" value="HTH_ARSR"/>
    <property type="match status" value="1"/>
</dbReference>
<dbReference type="Gene3D" id="1.10.10.10">
    <property type="entry name" value="Winged helix-like DNA-binding domain superfamily/Winged helix DNA-binding domain"/>
    <property type="match status" value="1"/>
</dbReference>
<sequence length="363" mass="40465">MNRKKIYEFLREARSVSKQDIVYALKLSLPTVTQNLQEFQEKGLVDTTGRIGHTGGRNATAFSFISDARVAIGIDIQKHHNTVVIVDLDGRVIEKIRKPVHFATTDEYYKMLGAEVAEILEKAKIDPAKVLGVGMGVPGLISKDGKEVVYGRILNFTGETSENFSRYIPFRTLLFNDANAAGSAEMWSSHNIRNAFYICLSDHIGGAVILDNKVYEGDDQRSGEIGHMTVVADGRPCYCGQYGCFETYCCASLLSEAAGGDLDSFFGKLEAGDKRITELWNSYLHYLAFAVHNIRMLFDCNVILGGYVGAYIDKYMEPLYEMVRQRDMFSEEPGAYLLPCRYKTEAIAAGAALPFVEEFFHGI</sequence>
<evidence type="ECO:0000313" key="4">
    <source>
        <dbReference type="EMBL" id="MBC5647944.1"/>
    </source>
</evidence>
<reference evidence="4 5" key="1">
    <citation type="submission" date="2020-08" db="EMBL/GenBank/DDBJ databases">
        <title>Genome public.</title>
        <authorList>
            <person name="Liu C."/>
            <person name="Sun Q."/>
        </authorList>
    </citation>
    <scope>NUCLEOTIDE SEQUENCE [LARGE SCALE GENOMIC DNA]</scope>
    <source>
        <strain evidence="4 5">NSJ-35</strain>
    </source>
</reference>
<keyword evidence="3" id="KW-0859">Xylose metabolism</keyword>
<dbReference type="SUPFAM" id="SSF53067">
    <property type="entry name" value="Actin-like ATPase domain"/>
    <property type="match status" value="1"/>
</dbReference>
<evidence type="ECO:0000256" key="2">
    <source>
        <dbReference type="ARBA" id="ARBA00006479"/>
    </source>
</evidence>
<dbReference type="InterPro" id="IPR000600">
    <property type="entry name" value="ROK"/>
</dbReference>
<dbReference type="SUPFAM" id="SSF46785">
    <property type="entry name" value="Winged helix' DNA-binding domain"/>
    <property type="match status" value="1"/>
</dbReference>
<dbReference type="EMBL" id="JACOON010000003">
    <property type="protein sequence ID" value="MBC5647944.1"/>
    <property type="molecule type" value="Genomic_DNA"/>
</dbReference>
<organism evidence="4 5">
    <name type="scientific">Christensenella tenuis</name>
    <dbReference type="NCBI Taxonomy" id="2763033"/>
    <lineage>
        <taxon>Bacteria</taxon>
        <taxon>Bacillati</taxon>
        <taxon>Bacillota</taxon>
        <taxon>Clostridia</taxon>
        <taxon>Christensenellales</taxon>
        <taxon>Christensenellaceae</taxon>
        <taxon>Christensenella</taxon>
    </lineage>
</organism>
<comment type="caution">
    <text evidence="4">The sequence shown here is derived from an EMBL/GenBank/DDBJ whole genome shotgun (WGS) entry which is preliminary data.</text>
</comment>
<keyword evidence="5" id="KW-1185">Reference proteome</keyword>
<name>A0ABR7EFP8_9FIRM</name>
<evidence type="ECO:0000313" key="5">
    <source>
        <dbReference type="Proteomes" id="UP000606889"/>
    </source>
</evidence>
<dbReference type="Gene3D" id="3.30.420.40">
    <property type="match status" value="2"/>
</dbReference>